<dbReference type="InterPro" id="IPR013766">
    <property type="entry name" value="Thioredoxin_domain"/>
</dbReference>
<dbReference type="PATRIC" id="fig|1081904.3.peg.452"/>
<keyword evidence="4" id="KW-1185">Reference proteome</keyword>
<feature type="domain" description="Thioredoxin" evidence="2">
    <location>
        <begin position="250"/>
        <end position="382"/>
    </location>
</feature>
<keyword evidence="1" id="KW-0732">Signal</keyword>
<protein>
    <submittedName>
        <fullName evidence="3">Putative thioredoxin</fullName>
    </submittedName>
</protein>
<name>U2MPT2_9BACT</name>
<dbReference type="Proteomes" id="UP000016600">
    <property type="component" value="Unassembled WGS sequence"/>
</dbReference>
<organism evidence="3 4">
    <name type="scientific">Hoylesella pleuritidis F0068</name>
    <dbReference type="NCBI Taxonomy" id="1081904"/>
    <lineage>
        <taxon>Bacteria</taxon>
        <taxon>Pseudomonadati</taxon>
        <taxon>Bacteroidota</taxon>
        <taxon>Bacteroidia</taxon>
        <taxon>Bacteroidales</taxon>
        <taxon>Prevotellaceae</taxon>
        <taxon>Hoylesella</taxon>
    </lineage>
</organism>
<dbReference type="AlphaFoldDB" id="U2MPT2"/>
<feature type="chain" id="PRO_5004631474" evidence="1">
    <location>
        <begin position="24"/>
        <end position="382"/>
    </location>
</feature>
<dbReference type="GO" id="GO:0015035">
    <property type="term" value="F:protein-disulfide reductase activity"/>
    <property type="evidence" value="ECO:0007669"/>
    <property type="project" value="TreeGrafter"/>
</dbReference>
<evidence type="ECO:0000259" key="2">
    <source>
        <dbReference type="PROSITE" id="PS51352"/>
    </source>
</evidence>
<feature type="signal peptide" evidence="1">
    <location>
        <begin position="1"/>
        <end position="23"/>
    </location>
</feature>
<dbReference type="EMBL" id="AWET01000008">
    <property type="protein sequence ID" value="ERK03665.1"/>
    <property type="molecule type" value="Genomic_DNA"/>
</dbReference>
<reference evidence="3 4" key="1">
    <citation type="submission" date="2013-08" db="EMBL/GenBank/DDBJ databases">
        <authorList>
            <person name="Durkin A.S."/>
            <person name="Haft D.R."/>
            <person name="McCorrison J."/>
            <person name="Torralba M."/>
            <person name="Gillis M."/>
            <person name="Haft D.H."/>
            <person name="Methe B."/>
            <person name="Sutton G."/>
            <person name="Nelson K.E."/>
        </authorList>
    </citation>
    <scope>NUCLEOTIDE SEQUENCE [LARGE SCALE GENOMIC DNA]</scope>
    <source>
        <strain evidence="3 4">F0068</strain>
    </source>
</reference>
<dbReference type="InterPro" id="IPR036249">
    <property type="entry name" value="Thioredoxin-like_sf"/>
</dbReference>
<dbReference type="RefSeq" id="WP_021583302.1">
    <property type="nucleotide sequence ID" value="NZ_AWET01000008.1"/>
</dbReference>
<proteinExistence type="predicted"/>
<dbReference type="CDD" id="cd02947">
    <property type="entry name" value="TRX_family"/>
    <property type="match status" value="1"/>
</dbReference>
<dbReference type="SUPFAM" id="SSF52833">
    <property type="entry name" value="Thioredoxin-like"/>
    <property type="match status" value="1"/>
</dbReference>
<evidence type="ECO:0000313" key="4">
    <source>
        <dbReference type="Proteomes" id="UP000016600"/>
    </source>
</evidence>
<dbReference type="PANTHER" id="PTHR45663:SF11">
    <property type="entry name" value="GEO12009P1"/>
    <property type="match status" value="1"/>
</dbReference>
<gene>
    <name evidence="3" type="ORF">HMPREF1218_0031</name>
</gene>
<dbReference type="Gene3D" id="3.40.30.10">
    <property type="entry name" value="Glutaredoxin"/>
    <property type="match status" value="1"/>
</dbReference>
<evidence type="ECO:0000313" key="3">
    <source>
        <dbReference type="EMBL" id="ERK03665.1"/>
    </source>
</evidence>
<accession>U2MPT2</accession>
<dbReference type="Pfam" id="PF00085">
    <property type="entry name" value="Thioredoxin"/>
    <property type="match status" value="1"/>
</dbReference>
<sequence>MHILNSFLFLFLLLLSAHSSLFAQSVNSLQETFDYQELADGSIAVTLQMDSQNALFVLSVSNKTALFSETCSKEATPDIPHTLVLGKSLYADRRIFPYVKRPSSFQPYKIVGILGLDMLRNVILTIDSRLRKLTFSSPYRPDFIKLSNRIRLQTEPEEEVRIPLSINDKNFSLPVLLHLPSLLYLTPDDRKSIESTDSCTVRIANTTIQGVAFKSDQPARSYLGNNLLHYGLLSIDFTKSAVYFQPFDENPVSYSSSAKKQLLTLSGKVAEIGRTYFLDHIWEYTTHREFVYKDTIPAVIDFWATWCIPCKRLSPLLNQLAEKYKGKIRFFKVNYDTEQQLSKDLGIGALPTLYMIPAKGLPQQVVGPKSEELELMIQKMIK</sequence>
<dbReference type="PROSITE" id="PS51352">
    <property type="entry name" value="THIOREDOXIN_2"/>
    <property type="match status" value="1"/>
</dbReference>
<comment type="caution">
    <text evidence="3">The sequence shown here is derived from an EMBL/GenBank/DDBJ whole genome shotgun (WGS) entry which is preliminary data.</text>
</comment>
<evidence type="ECO:0000256" key="1">
    <source>
        <dbReference type="SAM" id="SignalP"/>
    </source>
</evidence>
<dbReference type="PANTHER" id="PTHR45663">
    <property type="entry name" value="GEO12009P1"/>
    <property type="match status" value="1"/>
</dbReference>
<dbReference type="GO" id="GO:0005737">
    <property type="term" value="C:cytoplasm"/>
    <property type="evidence" value="ECO:0007669"/>
    <property type="project" value="TreeGrafter"/>
</dbReference>